<dbReference type="SUPFAM" id="SSF53335">
    <property type="entry name" value="S-adenosyl-L-methionine-dependent methyltransferases"/>
    <property type="match status" value="2"/>
</dbReference>
<dbReference type="InterPro" id="IPR049953">
    <property type="entry name" value="Antiphage_assoc"/>
</dbReference>
<dbReference type="InterPro" id="IPR029063">
    <property type="entry name" value="SAM-dependent_MTases_sf"/>
</dbReference>
<proteinExistence type="predicted"/>
<dbReference type="NCBIfam" id="NF042963">
    <property type="entry name" value="DUF1156_antiphage"/>
    <property type="match status" value="1"/>
</dbReference>
<protein>
    <recommendedName>
        <fullName evidence="1">DUF1156 domain-containing protein</fullName>
    </recommendedName>
</protein>
<accession>A0AA48M3W1</accession>
<organism evidence="2">
    <name type="scientific">freshwater sediment metagenome</name>
    <dbReference type="NCBI Taxonomy" id="556182"/>
    <lineage>
        <taxon>unclassified sequences</taxon>
        <taxon>metagenomes</taxon>
        <taxon>ecological metagenomes</taxon>
    </lineage>
</organism>
<evidence type="ECO:0000259" key="1">
    <source>
        <dbReference type="Pfam" id="PF06634"/>
    </source>
</evidence>
<name>A0AA48M3W1_9ZZZZ</name>
<dbReference type="Pfam" id="PF06634">
    <property type="entry name" value="DUF1156"/>
    <property type="match status" value="1"/>
</dbReference>
<dbReference type="InterPro" id="IPR009537">
    <property type="entry name" value="DUF1156"/>
</dbReference>
<evidence type="ECO:0000313" key="2">
    <source>
        <dbReference type="EMBL" id="CAJ0879060.1"/>
    </source>
</evidence>
<dbReference type="EMBL" id="OY288114">
    <property type="protein sequence ID" value="CAJ0879060.1"/>
    <property type="molecule type" value="Genomic_DNA"/>
</dbReference>
<sequence length="1010" mass="114261">MDKLISKSLVTPFSLKDAPSLIERVWPAQKISVETKREFDAHGAQTLTPLGSYWKGRKRLVYVRACVLGALLPATDDPEKDLDIFEKLMAIDDRAFLAREFKLKPYEIAGLAIQAGALEKAELSRYFSVRRAEEPTRDDFELALEAGGLEWNCRETEKDRLRLAAYSQWSYEEKVSKCLRPEELPNSAYDGIWQDVNRHLGTSAASIVELVEQLGIMRFGHRPKVADTFSGAGSIPFEAARVGCDVYASDLNPIACMLTWGALHLIGGGDRLKDSLEAAQKRVTETVDKRIVDLGIEHDEEGNRAKSYLYCVEVRCPITGWIIPLLPSLVVSKIRRTIARLVPNHEEKRFNIEIISDVPPKDLEAAKKGTVQKGALVYSLDGEEHRTPIATLRGDVRKPGSDTENRLRRWEKSDVIPRPDDIFGERLYCVQWITKETLHKGRQTTFFATPSEKDLERETKVVDFVRTNLAAWQENGFVPEMEIEPGEKTDEPIRTRGWTHWHHLYAPRQLLIAAFLAEEISKEKNEEIRGCLAFDRTFLANFSSRLSQWLPGSPGVPGRAPAADQIKGTFYNQALNTFYNFGVRAWKFCNLDGDGGYKHQLVESKSFIRSCSASEIDKDADVFITDPPYADAVNYHEITEFFIAWLRNNPPAPFKNWVWDSRRPLAIKGDGEDFRKAMVDAYAAMARHMPDNGLQIVMFTHQDAAVWADMAQIFWGAGLRVMAAWYVSTETTSETKKGGYVQGTVTLVLRKRKDGEDGFKDEVVQEVRYEVAEQIDTMVGLNQSLKGHGRIENLFEDADLQMAGYAAALRVLTKYTKIDGVDMTKETLRPRKKGEKGIVGEIVEFAVQVANEHMVPEGMPPKVWENLTGSERFFFKMMDIETTSAKKLDNYQNFSRAFRVANYDDLMGKKEPNNSRLKSAKEFKKAGFEGSEFGASKSRTLLYAIYELQTDAEGDDVLLHLRDLVPDYFNVREDLMALAQYVAKKRAGKDDAESRAAGILQGLIRNERFG</sequence>
<gene>
    <name evidence="2" type="ORF">AMST5_03025</name>
</gene>
<dbReference type="AlphaFoldDB" id="A0AA48M3W1"/>
<dbReference type="Gene3D" id="3.40.50.150">
    <property type="entry name" value="Vaccinia Virus protein VP39"/>
    <property type="match status" value="2"/>
</dbReference>
<reference evidence="2" key="1">
    <citation type="submission" date="2023-07" db="EMBL/GenBank/DDBJ databases">
        <authorList>
            <person name="Pelsma A.J. K."/>
        </authorList>
    </citation>
    <scope>NUCLEOTIDE SEQUENCE</scope>
</reference>
<feature type="domain" description="DUF1156" evidence="1">
    <location>
        <begin position="26"/>
        <end position="87"/>
    </location>
</feature>